<feature type="region of interest" description="Disordered" evidence="1">
    <location>
        <begin position="95"/>
        <end position="134"/>
    </location>
</feature>
<evidence type="ECO:0000313" key="3">
    <source>
        <dbReference type="Proteomes" id="UP001165205"/>
    </source>
</evidence>
<comment type="caution">
    <text evidence="2">The sequence shown here is derived from an EMBL/GenBank/DDBJ whole genome shotgun (WGS) entry which is preliminary data.</text>
</comment>
<sequence length="134" mass="14881">MADSDKLRMAARAEQDLNSYQMKQGLGPKSDSGRTRNSVKQRESKLAERQAQQGATGNPSLKTREALGTLVEGWCFIYTSTWFDPMLSITRLAPASEYEGTGGPEDKVKLESERRPGDQDTLNIQDLKTKGLSR</sequence>
<evidence type="ECO:0000256" key="1">
    <source>
        <dbReference type="SAM" id="MobiDB-lite"/>
    </source>
</evidence>
<protein>
    <submittedName>
        <fullName evidence="2">Unnamed protein product</fullName>
    </submittedName>
</protein>
<reference evidence="2" key="1">
    <citation type="submission" date="2023-04" db="EMBL/GenBank/DDBJ databases">
        <title>Aspergillus oryzae NBRC 4228.</title>
        <authorList>
            <person name="Ichikawa N."/>
            <person name="Sato H."/>
            <person name="Tonouchi N."/>
        </authorList>
    </citation>
    <scope>NUCLEOTIDE SEQUENCE</scope>
    <source>
        <strain evidence="2">NBRC 4228</strain>
    </source>
</reference>
<feature type="region of interest" description="Disordered" evidence="1">
    <location>
        <begin position="1"/>
        <end position="62"/>
    </location>
</feature>
<feature type="compositionally biased region" description="Basic and acidic residues" evidence="1">
    <location>
        <begin position="1"/>
        <end position="15"/>
    </location>
</feature>
<dbReference type="AlphaFoldDB" id="A0AAN4YJD6"/>
<gene>
    <name evidence="2" type="ORF">Aory04_000714400</name>
</gene>
<proteinExistence type="predicted"/>
<accession>A0AAN4YJD6</accession>
<evidence type="ECO:0000313" key="2">
    <source>
        <dbReference type="EMBL" id="GMG31215.1"/>
    </source>
</evidence>
<name>A0AAN4YJD6_ASPOZ</name>
<feature type="compositionally biased region" description="Basic and acidic residues" evidence="1">
    <location>
        <begin position="104"/>
        <end position="118"/>
    </location>
</feature>
<feature type="compositionally biased region" description="Polar residues" evidence="1">
    <location>
        <begin position="50"/>
        <end position="61"/>
    </location>
</feature>
<dbReference type="EMBL" id="BSYA01000081">
    <property type="protein sequence ID" value="GMG31215.1"/>
    <property type="molecule type" value="Genomic_DNA"/>
</dbReference>
<organism evidence="2 3">
    <name type="scientific">Aspergillus oryzae</name>
    <name type="common">Yellow koji mold</name>
    <dbReference type="NCBI Taxonomy" id="5062"/>
    <lineage>
        <taxon>Eukaryota</taxon>
        <taxon>Fungi</taxon>
        <taxon>Dikarya</taxon>
        <taxon>Ascomycota</taxon>
        <taxon>Pezizomycotina</taxon>
        <taxon>Eurotiomycetes</taxon>
        <taxon>Eurotiomycetidae</taxon>
        <taxon>Eurotiales</taxon>
        <taxon>Aspergillaceae</taxon>
        <taxon>Aspergillus</taxon>
        <taxon>Aspergillus subgen. Circumdati</taxon>
    </lineage>
</organism>
<dbReference type="Proteomes" id="UP001165205">
    <property type="component" value="Unassembled WGS sequence"/>
</dbReference>